<evidence type="ECO:0000313" key="1">
    <source>
        <dbReference type="EMBL" id="CAF4216691.1"/>
    </source>
</evidence>
<sequence length="45" mass="5158">MQREKAILQKIGAISQWKESILLELSHRMIFQSSSLCWPSSLGLL</sequence>
<proteinExistence type="predicted"/>
<gene>
    <name evidence="1" type="ORF">JBS370_LOCUS37249</name>
</gene>
<name>A0A820C540_9BILA</name>
<organism evidence="1 2">
    <name type="scientific">Rotaria sordida</name>
    <dbReference type="NCBI Taxonomy" id="392033"/>
    <lineage>
        <taxon>Eukaryota</taxon>
        <taxon>Metazoa</taxon>
        <taxon>Spiralia</taxon>
        <taxon>Gnathifera</taxon>
        <taxon>Rotifera</taxon>
        <taxon>Eurotatoria</taxon>
        <taxon>Bdelloidea</taxon>
        <taxon>Philodinida</taxon>
        <taxon>Philodinidae</taxon>
        <taxon>Rotaria</taxon>
    </lineage>
</organism>
<dbReference type="Proteomes" id="UP000663836">
    <property type="component" value="Unassembled WGS sequence"/>
</dbReference>
<reference evidence="1" key="1">
    <citation type="submission" date="2021-02" db="EMBL/GenBank/DDBJ databases">
        <authorList>
            <person name="Nowell W R."/>
        </authorList>
    </citation>
    <scope>NUCLEOTIDE SEQUENCE</scope>
</reference>
<accession>A0A820C540</accession>
<dbReference type="EMBL" id="CAJOBD010016609">
    <property type="protein sequence ID" value="CAF4216691.1"/>
    <property type="molecule type" value="Genomic_DNA"/>
</dbReference>
<evidence type="ECO:0000313" key="2">
    <source>
        <dbReference type="Proteomes" id="UP000663836"/>
    </source>
</evidence>
<comment type="caution">
    <text evidence="1">The sequence shown here is derived from an EMBL/GenBank/DDBJ whole genome shotgun (WGS) entry which is preliminary data.</text>
</comment>
<dbReference type="AlphaFoldDB" id="A0A820C540"/>
<feature type="non-terminal residue" evidence="1">
    <location>
        <position position="45"/>
    </location>
</feature>
<protein>
    <submittedName>
        <fullName evidence="1">Uncharacterized protein</fullName>
    </submittedName>
</protein>